<organism evidence="1 2">
    <name type="scientific">Candidatus Litorirhabdus singularis</name>
    <dbReference type="NCBI Taxonomy" id="2518993"/>
    <lineage>
        <taxon>Bacteria</taxon>
        <taxon>Pseudomonadati</taxon>
        <taxon>Pseudomonadota</taxon>
        <taxon>Gammaproteobacteria</taxon>
        <taxon>Cellvibrionales</taxon>
        <taxon>Halieaceae</taxon>
        <taxon>Candidatus Litorirhabdus</taxon>
    </lineage>
</organism>
<keyword evidence="2" id="KW-1185">Reference proteome</keyword>
<accession>A0ABT3TBU5</accession>
<dbReference type="RefSeq" id="WP_279243293.1">
    <property type="nucleotide sequence ID" value="NZ_SHNN01000001.1"/>
</dbReference>
<dbReference type="Proteomes" id="UP001143362">
    <property type="component" value="Unassembled WGS sequence"/>
</dbReference>
<proteinExistence type="predicted"/>
<dbReference type="EMBL" id="SHNN01000001">
    <property type="protein sequence ID" value="MCX2979291.1"/>
    <property type="molecule type" value="Genomic_DNA"/>
</dbReference>
<evidence type="ECO:0000313" key="1">
    <source>
        <dbReference type="EMBL" id="MCX2979291.1"/>
    </source>
</evidence>
<evidence type="ECO:0000313" key="2">
    <source>
        <dbReference type="Proteomes" id="UP001143362"/>
    </source>
</evidence>
<protein>
    <submittedName>
        <fullName evidence="1">Uncharacterized protein</fullName>
    </submittedName>
</protein>
<sequence length="87" mass="9771">MSDLVQDWTSTMGLVMNSRAKICRGKFEDWIGWEPVFRALFDGRPVHEAGAIAITDRNGSDLDLGRSFNLDDDPEEIAHFLRQAGFG</sequence>
<reference evidence="1" key="1">
    <citation type="submission" date="2019-02" db="EMBL/GenBank/DDBJ databases">
        <authorList>
            <person name="Li S.-H."/>
        </authorList>
    </citation>
    <scope>NUCLEOTIDE SEQUENCE</scope>
    <source>
        <strain evidence="1">IMCC14734</strain>
    </source>
</reference>
<name>A0ABT3TBU5_9GAMM</name>
<comment type="caution">
    <text evidence="1">The sequence shown here is derived from an EMBL/GenBank/DDBJ whole genome shotgun (WGS) entry which is preliminary data.</text>
</comment>
<gene>
    <name evidence="1" type="ORF">EYC98_00250</name>
</gene>